<gene>
    <name evidence="1" type="ORF">Sradi_3614400</name>
</gene>
<comment type="caution">
    <text evidence="1">The sequence shown here is derived from an EMBL/GenBank/DDBJ whole genome shotgun (WGS) entry which is preliminary data.</text>
</comment>
<sequence>MRMKMHKHLLDNSMLANGQLGLGSIRHLWSQLNTPEAKKGVHKYEEGNLWKIRRSRNMEWRTTG</sequence>
<protein>
    <submittedName>
        <fullName evidence="1">Uncharacterized protein</fullName>
    </submittedName>
</protein>
<name>A0AAW2QHF7_SESRA</name>
<reference evidence="1" key="2">
    <citation type="journal article" date="2024" name="Plant">
        <title>Genomic evolution and insights into agronomic trait innovations of Sesamum species.</title>
        <authorList>
            <person name="Miao H."/>
            <person name="Wang L."/>
            <person name="Qu L."/>
            <person name="Liu H."/>
            <person name="Sun Y."/>
            <person name="Le M."/>
            <person name="Wang Q."/>
            <person name="Wei S."/>
            <person name="Zheng Y."/>
            <person name="Lin W."/>
            <person name="Duan Y."/>
            <person name="Cao H."/>
            <person name="Xiong S."/>
            <person name="Wang X."/>
            <person name="Wei L."/>
            <person name="Li C."/>
            <person name="Ma Q."/>
            <person name="Ju M."/>
            <person name="Zhao R."/>
            <person name="Li G."/>
            <person name="Mu C."/>
            <person name="Tian Q."/>
            <person name="Mei H."/>
            <person name="Zhang T."/>
            <person name="Gao T."/>
            <person name="Zhang H."/>
        </authorList>
    </citation>
    <scope>NUCLEOTIDE SEQUENCE</scope>
    <source>
        <strain evidence="1">G02</strain>
    </source>
</reference>
<dbReference type="AlphaFoldDB" id="A0AAW2QHF7"/>
<accession>A0AAW2QHF7</accession>
<organism evidence="1">
    <name type="scientific">Sesamum radiatum</name>
    <name type="common">Black benniseed</name>
    <dbReference type="NCBI Taxonomy" id="300843"/>
    <lineage>
        <taxon>Eukaryota</taxon>
        <taxon>Viridiplantae</taxon>
        <taxon>Streptophyta</taxon>
        <taxon>Embryophyta</taxon>
        <taxon>Tracheophyta</taxon>
        <taxon>Spermatophyta</taxon>
        <taxon>Magnoliopsida</taxon>
        <taxon>eudicotyledons</taxon>
        <taxon>Gunneridae</taxon>
        <taxon>Pentapetalae</taxon>
        <taxon>asterids</taxon>
        <taxon>lamiids</taxon>
        <taxon>Lamiales</taxon>
        <taxon>Pedaliaceae</taxon>
        <taxon>Sesamum</taxon>
    </lineage>
</organism>
<reference evidence="1" key="1">
    <citation type="submission" date="2020-06" db="EMBL/GenBank/DDBJ databases">
        <authorList>
            <person name="Li T."/>
            <person name="Hu X."/>
            <person name="Zhang T."/>
            <person name="Song X."/>
            <person name="Zhang H."/>
            <person name="Dai N."/>
            <person name="Sheng W."/>
            <person name="Hou X."/>
            <person name="Wei L."/>
        </authorList>
    </citation>
    <scope>NUCLEOTIDE SEQUENCE</scope>
    <source>
        <strain evidence="1">G02</strain>
        <tissue evidence="1">Leaf</tissue>
    </source>
</reference>
<proteinExistence type="predicted"/>
<evidence type="ECO:0000313" key="1">
    <source>
        <dbReference type="EMBL" id="KAL0367243.1"/>
    </source>
</evidence>
<dbReference type="EMBL" id="JACGWJ010000015">
    <property type="protein sequence ID" value="KAL0367243.1"/>
    <property type="molecule type" value="Genomic_DNA"/>
</dbReference>